<gene>
    <name evidence="1" type="ORF">CINC_LOCUS886</name>
</gene>
<dbReference type="AlphaFoldDB" id="A0A9N8KWB2"/>
<dbReference type="OrthoDB" id="7427440at2759"/>
<dbReference type="PANTHER" id="PTHR34717:SF1">
    <property type="entry name" value="EG:BACR7A4.20 PROTEIN"/>
    <property type="match status" value="1"/>
</dbReference>
<evidence type="ECO:0000313" key="2">
    <source>
        <dbReference type="Proteomes" id="UP001154114"/>
    </source>
</evidence>
<dbReference type="PANTHER" id="PTHR34717">
    <property type="entry name" value="EG:BACR7A4.20 PROTEIN"/>
    <property type="match status" value="1"/>
</dbReference>
<keyword evidence="2" id="KW-1185">Reference proteome</keyword>
<reference evidence="1" key="1">
    <citation type="submission" date="2021-12" db="EMBL/GenBank/DDBJ databases">
        <authorList>
            <person name="King R."/>
        </authorList>
    </citation>
    <scope>NUCLEOTIDE SEQUENCE</scope>
</reference>
<sequence>MSLSLILTFLIPTGLVLVFKLINKQNKPPISGVYQQNTKFYWFKFVFMYVILTLRQLKNSWSRQNAVDTGKSDDGNIHVHQQDVALESKYNLNGNPKAIDAVYLNGVNSKGDALICGLARRLTNVDSFLYLKINGEELLLSPVLPDTYQEQNKDEEGEYKINGLEIVNFIPMRTWKVTYNGDMKLRNNTEKKQKVKVDLIWSADFAPFNYDNQMSPKGLARDMAREKWSREHFKLLEKLHQTHYEQMGDLEGTVTIDGKETQISIPAVRDHSFGPFRDWRTFHRYVYHFIFLENGDRMAIGTVCQPAILSHLTIGYLCRQSDQGVVAVESSDFQLYQHGEHQVLPRDYAFSFKAGSQTYTIRLQVDDEDIFYIGKDRVAKFYERWCTVDVNGVKGKACVEWHYNNQAESS</sequence>
<protein>
    <submittedName>
        <fullName evidence="1">Uncharacterized protein</fullName>
    </submittedName>
</protein>
<organism evidence="1 2">
    <name type="scientific">Chrysodeixis includens</name>
    <name type="common">Soybean looper</name>
    <name type="synonym">Pseudoplusia includens</name>
    <dbReference type="NCBI Taxonomy" id="689277"/>
    <lineage>
        <taxon>Eukaryota</taxon>
        <taxon>Metazoa</taxon>
        <taxon>Ecdysozoa</taxon>
        <taxon>Arthropoda</taxon>
        <taxon>Hexapoda</taxon>
        <taxon>Insecta</taxon>
        <taxon>Pterygota</taxon>
        <taxon>Neoptera</taxon>
        <taxon>Endopterygota</taxon>
        <taxon>Lepidoptera</taxon>
        <taxon>Glossata</taxon>
        <taxon>Ditrysia</taxon>
        <taxon>Noctuoidea</taxon>
        <taxon>Noctuidae</taxon>
        <taxon>Plusiinae</taxon>
        <taxon>Chrysodeixis</taxon>
    </lineage>
</organism>
<proteinExistence type="predicted"/>
<name>A0A9N8KWB2_CHRIL</name>
<dbReference type="Proteomes" id="UP001154114">
    <property type="component" value="Chromosome 10"/>
</dbReference>
<accession>A0A9N8KWB2</accession>
<dbReference type="EMBL" id="LR824013">
    <property type="protein sequence ID" value="CAD0199190.1"/>
    <property type="molecule type" value="Genomic_DNA"/>
</dbReference>
<evidence type="ECO:0000313" key="1">
    <source>
        <dbReference type="EMBL" id="CAD0199190.1"/>
    </source>
</evidence>